<organism evidence="1 2">
    <name type="scientific">Armillaria borealis</name>
    <dbReference type="NCBI Taxonomy" id="47425"/>
    <lineage>
        <taxon>Eukaryota</taxon>
        <taxon>Fungi</taxon>
        <taxon>Dikarya</taxon>
        <taxon>Basidiomycota</taxon>
        <taxon>Agaricomycotina</taxon>
        <taxon>Agaricomycetes</taxon>
        <taxon>Agaricomycetidae</taxon>
        <taxon>Agaricales</taxon>
        <taxon>Marasmiineae</taxon>
        <taxon>Physalacriaceae</taxon>
        <taxon>Armillaria</taxon>
    </lineage>
</organism>
<protein>
    <submittedName>
        <fullName evidence="1">Uncharacterized protein</fullName>
    </submittedName>
</protein>
<evidence type="ECO:0000313" key="2">
    <source>
        <dbReference type="Proteomes" id="UP001175226"/>
    </source>
</evidence>
<dbReference type="AlphaFoldDB" id="A0AA39JBA0"/>
<proteinExistence type="predicted"/>
<gene>
    <name evidence="1" type="ORF">EV421DRAFT_1738014</name>
</gene>
<dbReference type="EMBL" id="JAUEPT010000039">
    <property type="protein sequence ID" value="KAK0439154.1"/>
    <property type="molecule type" value="Genomic_DNA"/>
</dbReference>
<name>A0AA39JBA0_9AGAR</name>
<keyword evidence="2" id="KW-1185">Reference proteome</keyword>
<comment type="caution">
    <text evidence="1">The sequence shown here is derived from an EMBL/GenBank/DDBJ whole genome shotgun (WGS) entry which is preliminary data.</text>
</comment>
<evidence type="ECO:0000313" key="1">
    <source>
        <dbReference type="EMBL" id="KAK0439154.1"/>
    </source>
</evidence>
<dbReference type="Proteomes" id="UP001175226">
    <property type="component" value="Unassembled WGS sequence"/>
</dbReference>
<reference evidence="1" key="1">
    <citation type="submission" date="2023-06" db="EMBL/GenBank/DDBJ databases">
        <authorList>
            <consortium name="Lawrence Berkeley National Laboratory"/>
            <person name="Ahrendt S."/>
            <person name="Sahu N."/>
            <person name="Indic B."/>
            <person name="Wong-Bajracharya J."/>
            <person name="Merenyi Z."/>
            <person name="Ke H.-M."/>
            <person name="Monk M."/>
            <person name="Kocsube S."/>
            <person name="Drula E."/>
            <person name="Lipzen A."/>
            <person name="Balint B."/>
            <person name="Henrissat B."/>
            <person name="Andreopoulos B."/>
            <person name="Martin F.M."/>
            <person name="Harder C.B."/>
            <person name="Rigling D."/>
            <person name="Ford K.L."/>
            <person name="Foster G.D."/>
            <person name="Pangilinan J."/>
            <person name="Papanicolaou A."/>
            <person name="Barry K."/>
            <person name="LaButti K."/>
            <person name="Viragh M."/>
            <person name="Koriabine M."/>
            <person name="Yan M."/>
            <person name="Riley R."/>
            <person name="Champramary S."/>
            <person name="Plett K.L."/>
            <person name="Tsai I.J."/>
            <person name="Slot J."/>
            <person name="Sipos G."/>
            <person name="Plett J."/>
            <person name="Nagy L.G."/>
            <person name="Grigoriev I.V."/>
        </authorList>
    </citation>
    <scope>NUCLEOTIDE SEQUENCE</scope>
    <source>
        <strain evidence="1">FPL87.14</strain>
    </source>
</reference>
<accession>A0AA39JBA0</accession>
<sequence length="433" mass="49552">MPFQNFGSENTVVHMLNSSRKDDLVDVSSTGELPDLGANGNGYDSFPSGLEMVDGLYTPYFDHQEAVFPELLPASYGGQHVETMQDQGRMLGMFSIPIFSRFKVTNVYSSQFSSYNLELPGSSNFFYLPPPLSLSSSVSTVSPSELVQEGYTLNDYRWDARWFSSSVSDVLDVPMDWQNPLIPGMYSMAPPNGEEFVGFSSYKRIVFPVSGQMFRFLGVIHIGIIPPGYRKVQDRTTRKWREKMELSDDFLFYYLRDPPPIFHQCSVGTCPDTFLANDFKDHLKEKHPGITSQPDVTCKGCRKPMKAKSYEDHFLEMHSGRSVRCAYCGDKQNRMRLFVRHFEMCPDVNKYVKRRKSQYDTNADFHVFDFSSYFGTSIAPHIPAFYQPLGCDNNTLFYYSQSGPLRVRQVKCKYTWRGTDEEWEDGSLPKADS</sequence>